<evidence type="ECO:0000259" key="3">
    <source>
        <dbReference type="Pfam" id="PF06808"/>
    </source>
</evidence>
<feature type="transmembrane region" description="Helical" evidence="2">
    <location>
        <begin position="449"/>
        <end position="477"/>
    </location>
</feature>
<gene>
    <name evidence="4" type="ORF">A3840_17975</name>
</gene>
<dbReference type="InterPro" id="IPR010656">
    <property type="entry name" value="DctM"/>
</dbReference>
<feature type="transmembrane region" description="Helical" evidence="2">
    <location>
        <begin position="186"/>
        <end position="211"/>
    </location>
</feature>
<dbReference type="EMBL" id="LVVY01000136">
    <property type="protein sequence ID" value="OAM73524.1"/>
    <property type="molecule type" value="Genomic_DNA"/>
</dbReference>
<keyword evidence="5" id="KW-1185">Reference proteome</keyword>
<evidence type="ECO:0000256" key="2">
    <source>
        <dbReference type="SAM" id="Phobius"/>
    </source>
</evidence>
<feature type="transmembrane region" description="Helical" evidence="2">
    <location>
        <begin position="409"/>
        <end position="429"/>
    </location>
</feature>
<feature type="transmembrane region" description="Helical" evidence="2">
    <location>
        <begin position="373"/>
        <end position="389"/>
    </location>
</feature>
<keyword evidence="2" id="KW-1133">Transmembrane helix</keyword>
<dbReference type="STRING" id="1770058.A3840_17975"/>
<keyword evidence="1" id="KW-1003">Cell membrane</keyword>
<comment type="function">
    <text evidence="1">Part of the tripartite ATP-independent periplasmic (TRAP) transport system.</text>
</comment>
<name>A0A178HNE5_9HYPH</name>
<feature type="transmembrane region" description="Helical" evidence="2">
    <location>
        <begin position="36"/>
        <end position="54"/>
    </location>
</feature>
<keyword evidence="2" id="KW-0472">Membrane</keyword>
<dbReference type="OrthoDB" id="9759894at2"/>
<organism evidence="4 5">
    <name type="scientific">Devosia elaeis</name>
    <dbReference type="NCBI Taxonomy" id="1770058"/>
    <lineage>
        <taxon>Bacteria</taxon>
        <taxon>Pseudomonadati</taxon>
        <taxon>Pseudomonadota</taxon>
        <taxon>Alphaproteobacteria</taxon>
        <taxon>Hyphomicrobiales</taxon>
        <taxon>Devosiaceae</taxon>
        <taxon>Devosia</taxon>
    </lineage>
</organism>
<feature type="transmembrane region" description="Helical" evidence="2">
    <location>
        <begin position="534"/>
        <end position="556"/>
    </location>
</feature>
<accession>A0A178HNE5</accession>
<feature type="transmembrane region" description="Helical" evidence="2">
    <location>
        <begin position="305"/>
        <end position="325"/>
    </location>
</feature>
<evidence type="ECO:0000313" key="5">
    <source>
        <dbReference type="Proteomes" id="UP000078389"/>
    </source>
</evidence>
<dbReference type="PANTHER" id="PTHR43849:SF2">
    <property type="entry name" value="BLL3936 PROTEIN"/>
    <property type="match status" value="1"/>
</dbReference>
<proteinExistence type="predicted"/>
<dbReference type="NCBIfam" id="TIGR02123">
    <property type="entry name" value="TRAP_fused"/>
    <property type="match status" value="1"/>
</dbReference>
<feature type="transmembrane region" description="Helical" evidence="2">
    <location>
        <begin position="346"/>
        <end position="367"/>
    </location>
</feature>
<feature type="transmembrane region" description="Helical" evidence="2">
    <location>
        <begin position="597"/>
        <end position="629"/>
    </location>
</feature>
<feature type="domain" description="TRAP C4-dicarboxylate transport system permease DctM subunit" evidence="3">
    <location>
        <begin position="121"/>
        <end position="562"/>
    </location>
</feature>
<keyword evidence="1" id="KW-0813">Transport</keyword>
<dbReference type="RefSeq" id="WP_067460285.1">
    <property type="nucleotide sequence ID" value="NZ_LVVY01000136.1"/>
</dbReference>
<feature type="transmembrane region" description="Helical" evidence="2">
    <location>
        <begin position="563"/>
        <end position="585"/>
    </location>
</feature>
<keyword evidence="1" id="KW-0997">Cell inner membrane</keyword>
<feature type="transmembrane region" description="Helical" evidence="2">
    <location>
        <begin position="78"/>
        <end position="98"/>
    </location>
</feature>
<evidence type="ECO:0000313" key="4">
    <source>
        <dbReference type="EMBL" id="OAM73524.1"/>
    </source>
</evidence>
<dbReference type="PANTHER" id="PTHR43849">
    <property type="entry name" value="BLL3936 PROTEIN"/>
    <property type="match status" value="1"/>
</dbReference>
<feature type="transmembrane region" description="Helical" evidence="2">
    <location>
        <begin position="498"/>
        <end position="522"/>
    </location>
</feature>
<evidence type="ECO:0000256" key="1">
    <source>
        <dbReference type="RuleBase" id="RU369079"/>
    </source>
</evidence>
<sequence>MNIPALFSTLIIGYHLIMVGNVPASFGLFVPTRVHAAVSLTMACIVIFLTVRAWKNAHAAPKDDLDSIDVAASSRMPFYDWLLIGAVVLACGYIVFFRANFDRYAMFGALDMQGMILALLLGVALLEAVRRTSGIALPLIIMFFVAITIFQQFLPGVLYGVGYPPGRILYSAYVGEAGFFGQPLRVAVSIILVYILFGSVMQVTGAGQWVIDLAMALTGRSRGGPAKASVLASAMFGSISGSPSSNVATTGVFTIPLMKSVGYTPAFAGATEAVASTGGQILPPVMGAIAFVMADWIGVPYSQVVMAALLPAILYYLVIFASVHFQAHKQGVRTLSTSELPQAGKIFVEGWRFLLPIVCLLFFLFIVPYPPEIAGIFATLTAVAASFLTRNRSQWFTLGKLLTSCHQTVLRWVGIVAITAAVGLMVGSLELSGVGIKLSAFLLEVSNGNLVATLVLVGLASLFLGMGLDAIPAYLTLATLMAPALIQLGVPDIAAHLFVVYWGLASFFTPPMCLAVFVSLPLSGAKMWETGWEAVRLGIAAFLIPYAFVLEPALLMRGEVPEIVLAFTTAAIGSVGLAAAIRGYAATPLDPLSRMTLAAASIMLIAPGVILPIIGFAVGVIVVVGNYLLQRRRHSFPTGA</sequence>
<dbReference type="InterPro" id="IPR011853">
    <property type="entry name" value="TRAP_DctM-Dct_fused"/>
</dbReference>
<reference evidence="4 5" key="1">
    <citation type="submission" date="2016-03" db="EMBL/GenBank/DDBJ databases">
        <title>Genome sequencing of Devosia sp. S37.</title>
        <authorList>
            <person name="Mohd Nor M."/>
        </authorList>
    </citation>
    <scope>NUCLEOTIDE SEQUENCE [LARGE SCALE GENOMIC DNA]</scope>
    <source>
        <strain evidence="4 5">S37</strain>
    </source>
</reference>
<dbReference type="AlphaFoldDB" id="A0A178HNE5"/>
<keyword evidence="2" id="KW-0812">Transmembrane</keyword>
<protein>
    <submittedName>
        <fullName evidence="4">TRAP transporter</fullName>
    </submittedName>
</protein>
<dbReference type="GO" id="GO:0022857">
    <property type="term" value="F:transmembrane transporter activity"/>
    <property type="evidence" value="ECO:0007669"/>
    <property type="project" value="UniProtKB-UniRule"/>
</dbReference>
<feature type="transmembrane region" description="Helical" evidence="2">
    <location>
        <begin position="12"/>
        <end position="30"/>
    </location>
</feature>
<feature type="transmembrane region" description="Helical" evidence="2">
    <location>
        <begin position="104"/>
        <end position="126"/>
    </location>
</feature>
<comment type="subcellular location">
    <subcellularLocation>
        <location evidence="1">Cell inner membrane</location>
        <topology evidence="1">Multi-pass membrane protein</topology>
    </subcellularLocation>
</comment>
<comment type="caution">
    <text evidence="4">The sequence shown here is derived from an EMBL/GenBank/DDBJ whole genome shotgun (WGS) entry which is preliminary data.</text>
</comment>
<feature type="transmembrane region" description="Helical" evidence="2">
    <location>
        <begin position="135"/>
        <end position="154"/>
    </location>
</feature>
<dbReference type="Pfam" id="PF06808">
    <property type="entry name" value="DctM"/>
    <property type="match status" value="1"/>
</dbReference>
<dbReference type="GO" id="GO:0005886">
    <property type="term" value="C:plasma membrane"/>
    <property type="evidence" value="ECO:0007669"/>
    <property type="project" value="UniProtKB-SubCell"/>
</dbReference>
<dbReference type="Proteomes" id="UP000078389">
    <property type="component" value="Unassembled WGS sequence"/>
</dbReference>